<name>A0A0N8H943_9HYPO</name>
<dbReference type="PROSITE" id="PS50048">
    <property type="entry name" value="ZN2_CY6_FUNGAL_2"/>
    <property type="match status" value="1"/>
</dbReference>
<keyword evidence="5" id="KW-1185">Reference proteome</keyword>
<dbReference type="PROSITE" id="PS00463">
    <property type="entry name" value="ZN2_CY6_FUNGAL_1"/>
    <property type="match status" value="1"/>
</dbReference>
<comment type="caution">
    <text evidence="4">The sequence shown here is derived from an EMBL/GenBank/DDBJ whole genome shotgun (WGS) entry which is preliminary data.</text>
</comment>
<dbReference type="GO" id="GO:0000981">
    <property type="term" value="F:DNA-binding transcription factor activity, RNA polymerase II-specific"/>
    <property type="evidence" value="ECO:0007669"/>
    <property type="project" value="InterPro"/>
</dbReference>
<keyword evidence="1" id="KW-0539">Nucleus</keyword>
<feature type="domain" description="Zn(2)-C6 fungal-type" evidence="3">
    <location>
        <begin position="285"/>
        <end position="315"/>
    </location>
</feature>
<evidence type="ECO:0000256" key="2">
    <source>
        <dbReference type="SAM" id="MobiDB-lite"/>
    </source>
</evidence>
<evidence type="ECO:0000259" key="3">
    <source>
        <dbReference type="PROSITE" id="PS50048"/>
    </source>
</evidence>
<dbReference type="InterPro" id="IPR036864">
    <property type="entry name" value="Zn2-C6_fun-type_DNA-bd_sf"/>
</dbReference>
<evidence type="ECO:0000256" key="1">
    <source>
        <dbReference type="ARBA" id="ARBA00023242"/>
    </source>
</evidence>
<dbReference type="EMBL" id="LKCW01000001">
    <property type="protein sequence ID" value="KPM46332.1"/>
    <property type="molecule type" value="Genomic_DNA"/>
</dbReference>
<dbReference type="SUPFAM" id="SSF57701">
    <property type="entry name" value="Zn2/Cys6 DNA-binding domain"/>
    <property type="match status" value="1"/>
</dbReference>
<evidence type="ECO:0000313" key="5">
    <source>
        <dbReference type="Proteomes" id="UP000050424"/>
    </source>
</evidence>
<dbReference type="InterPro" id="IPR001138">
    <property type="entry name" value="Zn2Cys6_DnaBD"/>
</dbReference>
<dbReference type="STRING" id="78410.A0A0N8H943"/>
<dbReference type="Pfam" id="PF11905">
    <property type="entry name" value="DUF3425"/>
    <property type="match status" value="1"/>
</dbReference>
<accession>A0A0N8H943</accession>
<dbReference type="PANTHER" id="PTHR38116:SF1">
    <property type="entry name" value="BZIP DOMAIN-CONTAINING PROTEIN"/>
    <property type="match status" value="1"/>
</dbReference>
<dbReference type="Proteomes" id="UP000050424">
    <property type="component" value="Unassembled WGS sequence"/>
</dbReference>
<feature type="region of interest" description="Disordered" evidence="2">
    <location>
        <begin position="1"/>
        <end position="84"/>
    </location>
</feature>
<protein>
    <recommendedName>
        <fullName evidence="3">Zn(2)-C6 fungal-type domain-containing protein</fullName>
    </recommendedName>
</protein>
<sequence length="730" mass="81428">MDQPDQSERQVVLRPMPQRSEVRDAADDWTGVTSTAQRRKLQNRLNQRARPVALGPGHIPPTSQLPDLPHADGGQEETAPRPGCRLTARSKQLMVNKFAQQAYAEYIAGAHCLGNLPTLMEVNVFYALSRNATALGICEEWLTYDAISPFCRHGPGLNRYPMETASTAPITRPKSLQPTELQLSIPHHPWIDLFPVPRLRDNFLSAIENADTIDEDELCYDMVEISDAGEAKPSLIIWGEPWDPLRLSKPSSFERYYLSSLDPQPNSPQSARTLPAMVSAKKPKACHACTNGKRRCDKMQPVCGRCDEKDVECRYPPTKRRRHHPEQVLNPSPPLPLAATALDEVALEGLVADDVFDFEQWSQPVIDWNELGLSHTQAEDPMRVDHPGQAENTAQAAHSLPDASQELTSVDPPGPSSSAWFINPDSWMISHAPSNIPRFSSAVFVNYVRGLEAWLRQWTTHGHCPLIHRQLYADRGLPQVMRDAFASIAVHNTKTAQNESLVYQVIEANAASLLRHQDSCSSDTILDIRQHLARTQALFIHLVLGLFSPTIRPRAQAERNIPMFQTWLRQLWEAATLDPDVSGPPPGSSASKARMDAVTDALFDGDPAPRLWRTWVLAESIRRLWLLGTMTLGVYQTQKQGLSDCSGGTKLTGRGDIWAAESAVGWSRAVQKQDPLFIMSLECDVLFMSIEAAEVDEFARHLSTVMCGLERVESWVARTAGSRETVKLHY</sequence>
<proteinExistence type="predicted"/>
<dbReference type="Gene3D" id="4.10.240.10">
    <property type="entry name" value="Zn(2)-C6 fungal-type DNA-binding domain"/>
    <property type="match status" value="1"/>
</dbReference>
<reference evidence="4 5" key="1">
    <citation type="submission" date="2015-09" db="EMBL/GenBank/DDBJ databases">
        <title>Draft genome of a European isolate of the apple canker pathogen Neonectria ditissima.</title>
        <authorList>
            <person name="Gomez-Cortecero A."/>
            <person name="Harrison R.J."/>
            <person name="Armitage A.D."/>
        </authorList>
    </citation>
    <scope>NUCLEOTIDE SEQUENCE [LARGE SCALE GENOMIC DNA]</scope>
    <source>
        <strain evidence="4 5">R09/05</strain>
    </source>
</reference>
<dbReference type="SMART" id="SM00066">
    <property type="entry name" value="GAL4"/>
    <property type="match status" value="1"/>
</dbReference>
<dbReference type="PANTHER" id="PTHR38116">
    <property type="entry name" value="CHROMOSOME 7, WHOLE GENOME SHOTGUN SEQUENCE"/>
    <property type="match status" value="1"/>
</dbReference>
<dbReference type="InterPro" id="IPR021833">
    <property type="entry name" value="DUF3425"/>
</dbReference>
<dbReference type="AlphaFoldDB" id="A0A0N8H943"/>
<gene>
    <name evidence="4" type="ORF">AK830_g213</name>
</gene>
<organism evidence="4 5">
    <name type="scientific">Neonectria ditissima</name>
    <dbReference type="NCBI Taxonomy" id="78410"/>
    <lineage>
        <taxon>Eukaryota</taxon>
        <taxon>Fungi</taxon>
        <taxon>Dikarya</taxon>
        <taxon>Ascomycota</taxon>
        <taxon>Pezizomycotina</taxon>
        <taxon>Sordariomycetes</taxon>
        <taxon>Hypocreomycetidae</taxon>
        <taxon>Hypocreales</taxon>
        <taxon>Nectriaceae</taxon>
        <taxon>Neonectria</taxon>
    </lineage>
</organism>
<dbReference type="CDD" id="cd00067">
    <property type="entry name" value="GAL4"/>
    <property type="match status" value="1"/>
</dbReference>
<dbReference type="GO" id="GO:0008270">
    <property type="term" value="F:zinc ion binding"/>
    <property type="evidence" value="ECO:0007669"/>
    <property type="project" value="InterPro"/>
</dbReference>
<evidence type="ECO:0000313" key="4">
    <source>
        <dbReference type="EMBL" id="KPM46332.1"/>
    </source>
</evidence>
<dbReference type="Pfam" id="PF00172">
    <property type="entry name" value="Zn_clus"/>
    <property type="match status" value="1"/>
</dbReference>
<feature type="region of interest" description="Disordered" evidence="2">
    <location>
        <begin position="380"/>
        <end position="399"/>
    </location>
</feature>
<dbReference type="OrthoDB" id="5355161at2759"/>